<name>A0A4R6YUW1_9GAMM</name>
<comment type="caution">
    <text evidence="1">The sequence shown here is derived from an EMBL/GenBank/DDBJ whole genome shotgun (WGS) entry which is preliminary data.</text>
</comment>
<dbReference type="AlphaFoldDB" id="A0A4R6YUW1"/>
<dbReference type="RefSeq" id="WP_133819262.1">
    <property type="nucleotide sequence ID" value="NZ_SNZH01000008.1"/>
</dbReference>
<keyword evidence="2" id="KW-1185">Reference proteome</keyword>
<dbReference type="OrthoDB" id="272235at2"/>
<protein>
    <recommendedName>
        <fullName evidence="3">Mitochondrial fission protein ELM1</fullName>
    </recommendedName>
</protein>
<dbReference type="PANTHER" id="PTHR33986">
    <property type="entry name" value="OS02G0535700 PROTEIN"/>
    <property type="match status" value="1"/>
</dbReference>
<gene>
    <name evidence="1" type="ORF">DFR29_10820</name>
</gene>
<evidence type="ECO:0000313" key="1">
    <source>
        <dbReference type="EMBL" id="TDR42437.1"/>
    </source>
</evidence>
<accession>A0A4R6YUW1</accession>
<dbReference type="Pfam" id="PF06258">
    <property type="entry name" value="Mito_fiss_Elm1"/>
    <property type="match status" value="1"/>
</dbReference>
<sequence>MPETATTCWVITDGAAGNERQALALAESLAVATRVWQVEPAPPWSWLAPRLLAGAVSALPALQRHQFVPPWPALAIGCGRAAALYTRGLRQWSQGRTFTVQILDPRIAPHHYDLVIAPQHDRLRGSNVLNPLGSLNPVDAAWLADGAAAFPDLARLPSPRRAVLFGARTSAVDIDTQYCVSVVEALAKKHAKHGGSFMVSTSRRTPTVLVDFLRSAFARLPGVFWSGPDDGPNPYAGFLASADSIFVTPDSVNMLSEACAVGVPVTTWLPQPARGKLGRLHAALFESGHVQMLGQPAKQSRPEPLRETRTIADEVRRRRRGAI</sequence>
<reference evidence="1 2" key="1">
    <citation type="submission" date="2019-03" db="EMBL/GenBank/DDBJ databases">
        <title>Genomic Encyclopedia of Type Strains, Phase IV (KMG-IV): sequencing the most valuable type-strain genomes for metagenomic binning, comparative biology and taxonomic classification.</title>
        <authorList>
            <person name="Goeker M."/>
        </authorList>
    </citation>
    <scope>NUCLEOTIDE SEQUENCE [LARGE SCALE GENOMIC DNA]</scope>
    <source>
        <strain evidence="1 2">DSM 21667</strain>
    </source>
</reference>
<evidence type="ECO:0008006" key="3">
    <source>
        <dbReference type="Google" id="ProtNLM"/>
    </source>
</evidence>
<proteinExistence type="predicted"/>
<evidence type="ECO:0000313" key="2">
    <source>
        <dbReference type="Proteomes" id="UP000295293"/>
    </source>
</evidence>
<dbReference type="PANTHER" id="PTHR33986:SF15">
    <property type="entry name" value="MITOCHONDRIAL FISSION PROTEIN ELM1"/>
    <property type="match status" value="1"/>
</dbReference>
<organism evidence="1 2">
    <name type="scientific">Tahibacter aquaticus</name>
    <dbReference type="NCBI Taxonomy" id="520092"/>
    <lineage>
        <taxon>Bacteria</taxon>
        <taxon>Pseudomonadati</taxon>
        <taxon>Pseudomonadota</taxon>
        <taxon>Gammaproteobacteria</taxon>
        <taxon>Lysobacterales</taxon>
        <taxon>Rhodanobacteraceae</taxon>
        <taxon>Tahibacter</taxon>
    </lineage>
</organism>
<dbReference type="Proteomes" id="UP000295293">
    <property type="component" value="Unassembled WGS sequence"/>
</dbReference>
<dbReference type="InterPro" id="IPR009367">
    <property type="entry name" value="Elm1-like"/>
</dbReference>
<dbReference type="EMBL" id="SNZH01000008">
    <property type="protein sequence ID" value="TDR42437.1"/>
    <property type="molecule type" value="Genomic_DNA"/>
</dbReference>